<dbReference type="Gene3D" id="3.40.50.1820">
    <property type="entry name" value="alpha/beta hydrolase"/>
    <property type="match status" value="1"/>
</dbReference>
<dbReference type="InterPro" id="IPR029058">
    <property type="entry name" value="AB_hydrolase_fold"/>
</dbReference>
<dbReference type="RefSeq" id="WP_208919232.1">
    <property type="nucleotide sequence ID" value="NZ_LT840184.1"/>
</dbReference>
<proteinExistence type="predicted"/>
<evidence type="ECO:0008006" key="3">
    <source>
        <dbReference type="Google" id="ProtNLM"/>
    </source>
</evidence>
<dbReference type="SUPFAM" id="SSF53474">
    <property type="entry name" value="alpha/beta-Hydrolases"/>
    <property type="match status" value="1"/>
</dbReference>
<dbReference type="InterPro" id="IPR017018">
    <property type="entry name" value="UCP033634"/>
</dbReference>
<keyword evidence="2" id="KW-1185">Reference proteome</keyword>
<dbReference type="EMBL" id="LT840184">
    <property type="protein sequence ID" value="SMF82687.1"/>
    <property type="molecule type" value="Genomic_DNA"/>
</dbReference>
<gene>
    <name evidence="1" type="ORF">SAMN05661091_2221</name>
</gene>
<name>A0A1X7HAJ1_9BACL</name>
<accession>A0A1X7HAJ1</accession>
<dbReference type="AlphaFoldDB" id="A0A1X7HAJ1"/>
<dbReference type="STRING" id="1313296.SAMN05661091_2221"/>
<evidence type="ECO:0000313" key="1">
    <source>
        <dbReference type="EMBL" id="SMF82687.1"/>
    </source>
</evidence>
<dbReference type="PIRSF" id="PIRSF033634">
    <property type="entry name" value="UCP033634"/>
    <property type="match status" value="1"/>
</dbReference>
<dbReference type="ESTHER" id="9bacl-a0a1x7haj1">
    <property type="family name" value="UCP033634"/>
</dbReference>
<sequence length="214" mass="23862">MKIQFITLPSAWGRDVQHRLFSQSSSTLVVLFPGKNYSCELPLLYYATQVALQHHCDVLQLEYGYQSARTELQTERLHLMVEESVKAIHHIKDQYKQIIFVSKSLGTVVAGIAAEAVDASSPIVQLFLTPLDSTVSYIQNTVNSVIYGTADDLFSDKSVKALEGLQNSEVHAVNRGSHSLEVGNARDNIKVMADVIGVYETFFKKHVLSFESKL</sequence>
<evidence type="ECO:0000313" key="2">
    <source>
        <dbReference type="Proteomes" id="UP000192940"/>
    </source>
</evidence>
<protein>
    <recommendedName>
        <fullName evidence="3">Alpha/beta hydrolase</fullName>
    </recommendedName>
</protein>
<dbReference type="Proteomes" id="UP000192940">
    <property type="component" value="Chromosome I"/>
</dbReference>
<organism evidence="1 2">
    <name type="scientific">Paenibacillus uliginis N3/975</name>
    <dbReference type="NCBI Taxonomy" id="1313296"/>
    <lineage>
        <taxon>Bacteria</taxon>
        <taxon>Bacillati</taxon>
        <taxon>Bacillota</taxon>
        <taxon>Bacilli</taxon>
        <taxon>Bacillales</taxon>
        <taxon>Paenibacillaceae</taxon>
        <taxon>Paenibacillus</taxon>
    </lineage>
</organism>
<reference evidence="1 2" key="1">
    <citation type="submission" date="2017-04" db="EMBL/GenBank/DDBJ databases">
        <authorList>
            <person name="Afonso C.L."/>
            <person name="Miller P.J."/>
            <person name="Scott M.A."/>
            <person name="Spackman E."/>
            <person name="Goraichik I."/>
            <person name="Dimitrov K.M."/>
            <person name="Suarez D.L."/>
            <person name="Swayne D.E."/>
        </authorList>
    </citation>
    <scope>NUCLEOTIDE SEQUENCE [LARGE SCALE GENOMIC DNA]</scope>
    <source>
        <strain evidence="1 2">N3/975</strain>
    </source>
</reference>